<feature type="non-terminal residue" evidence="1">
    <location>
        <position position="1"/>
    </location>
</feature>
<evidence type="ECO:0008006" key="2">
    <source>
        <dbReference type="Google" id="ProtNLM"/>
    </source>
</evidence>
<dbReference type="EMBL" id="UOFC01000263">
    <property type="protein sequence ID" value="VAW49194.1"/>
    <property type="molecule type" value="Genomic_DNA"/>
</dbReference>
<proteinExistence type="predicted"/>
<evidence type="ECO:0000313" key="1">
    <source>
        <dbReference type="EMBL" id="VAW49194.1"/>
    </source>
</evidence>
<dbReference type="AlphaFoldDB" id="A0A3B0X013"/>
<organism evidence="1">
    <name type="scientific">hydrothermal vent metagenome</name>
    <dbReference type="NCBI Taxonomy" id="652676"/>
    <lineage>
        <taxon>unclassified sequences</taxon>
        <taxon>metagenomes</taxon>
        <taxon>ecological metagenomes</taxon>
    </lineage>
</organism>
<reference evidence="1" key="1">
    <citation type="submission" date="2018-06" db="EMBL/GenBank/DDBJ databases">
        <authorList>
            <person name="Zhirakovskaya E."/>
        </authorList>
    </citation>
    <scope>NUCLEOTIDE SEQUENCE</scope>
</reference>
<protein>
    <recommendedName>
        <fullName evidence="2">TonB-dependent receptor</fullName>
    </recommendedName>
</protein>
<name>A0A3B0X013_9ZZZZ</name>
<gene>
    <name evidence="1" type="ORF">MNBD_GAMMA03-1043</name>
</gene>
<sequence length="165" mass="18749">DGESFSYTYDNDINGDGVRDNDLFYVPNVGEYVMANPAEAAAFEAFLVNSGLDQYRGQVPPRNSFKAPRINLWDIKIKQELPAMGMFRASVFFSIKNLGNLLNSDWGQVYTGSFDGIDIAELDGFDDQGRQIIDFEGSENYLDNLDQRFIENSRWQAQMGIRIDF</sequence>
<accession>A0A3B0X013</accession>